<name>A0A645JF80_9ZZZZ</name>
<comment type="caution">
    <text evidence="1">The sequence shown here is derived from an EMBL/GenBank/DDBJ whole genome shotgun (WGS) entry which is preliminary data.</text>
</comment>
<proteinExistence type="predicted"/>
<evidence type="ECO:0000313" key="1">
    <source>
        <dbReference type="EMBL" id="MPN58994.1"/>
    </source>
</evidence>
<reference evidence="1" key="1">
    <citation type="submission" date="2019-08" db="EMBL/GenBank/DDBJ databases">
        <authorList>
            <person name="Kucharzyk K."/>
            <person name="Murdoch R.W."/>
            <person name="Higgins S."/>
            <person name="Loffler F."/>
        </authorList>
    </citation>
    <scope>NUCLEOTIDE SEQUENCE</scope>
</reference>
<sequence>MQRYKDIDAWRQTPDMKEEAFNRLQQVMTEAGELEKTVPFSAVINNTFAEKVVG</sequence>
<organism evidence="1">
    <name type="scientific">bioreactor metagenome</name>
    <dbReference type="NCBI Taxonomy" id="1076179"/>
    <lineage>
        <taxon>unclassified sequences</taxon>
        <taxon>metagenomes</taxon>
        <taxon>ecological metagenomes</taxon>
    </lineage>
</organism>
<protein>
    <submittedName>
        <fullName evidence="1">Uncharacterized protein</fullName>
    </submittedName>
</protein>
<gene>
    <name evidence="1" type="ORF">SDC9_206711</name>
</gene>
<accession>A0A645JF80</accession>
<dbReference type="EMBL" id="VSSQ01132458">
    <property type="protein sequence ID" value="MPN58994.1"/>
    <property type="molecule type" value="Genomic_DNA"/>
</dbReference>
<dbReference type="AlphaFoldDB" id="A0A645JF80"/>